<dbReference type="EMBL" id="CP006664">
    <property type="protein sequence ID" value="AIJ09759.1"/>
    <property type="molecule type" value="Genomic_DNA"/>
</dbReference>
<dbReference type="PANTHER" id="PTHR43014">
    <property type="entry name" value="MERCURIC REDUCTASE"/>
    <property type="match status" value="1"/>
</dbReference>
<feature type="domain" description="Pyridine nucleotide-disulphide oxidoreductase dimerisation" evidence="11">
    <location>
        <begin position="601"/>
        <end position="707"/>
    </location>
</feature>
<dbReference type="Gene3D" id="3.30.390.30">
    <property type="match status" value="1"/>
</dbReference>
<keyword evidence="10" id="KW-0812">Transmembrane</keyword>
<dbReference type="GO" id="GO:0003955">
    <property type="term" value="F:NAD(P)H dehydrogenase (quinone) activity"/>
    <property type="evidence" value="ECO:0007669"/>
    <property type="project" value="TreeGrafter"/>
</dbReference>
<sequence length="739" mass="81343">MLKQSVNRHVAPATLSGVSMKKTLILLLLLLLILAFFILDGQRWLTFETLKQHQAAMETLRHRAPWQSAAAFFALYLLVAALSLPGAAVMTLAAGLLFGLWQGTLLVSFASSAGATLAFLASRFLLRDTLRRRLGERLATLNQGLERDGAFYLFTLRLVPLMPFFLINLLLGLSPLSARRFYWVSQLGMLPGTLIYVNAGTRLADIDSLAAIVSPTLLLSFTLLGVFPWLAHFGVRQFAQRRYYRRWRRPRHVERNLVVIGAGAAGLVSAYIAATVRAKVTLIERDAMGGDCLNTGCVPSKALIRSATLAHQMRHADRYGLPATPPALHFTQVMARVRETIQNIAPHDSVERYTALGVEVLNGRARVISPWQVAVDQADGTRRIISTRAIVIAAGAEPIVPDIPGLQPDDYLTSDTLWQALAQRDAPPPRLLVLGGGPIGCELSQALARLGAGITLVQRGPRVLPKEDVEVSERVQRSLCADGITLFTDCQALRIERDALGKRLIVSRNGQEIALAFDDLLLALGRRPRLTGYGLEQLGIESAQQLCSNAYLQSLCPTLYVAGDVAGGEQFTHLAAHMAWYASVNALFGRLWRWRIDDAVIPRCTFVDPQVARVGLNESEARRRGIPYEVTRFALADLDRAITDGATEGFITVLTPPGKDRLLGVTIVGEQAGEMLAEYTLAMRHGIGLNKLLATVHPYPTYSEANKYTAGVWKKAHAPQRALAWLARYHRWQRGRPHP</sequence>
<dbReference type="SUPFAM" id="SSF51905">
    <property type="entry name" value="FAD/NAD(P)-binding domain"/>
    <property type="match status" value="1"/>
</dbReference>
<evidence type="ECO:0000256" key="4">
    <source>
        <dbReference type="ARBA" id="ARBA00022827"/>
    </source>
</evidence>
<evidence type="ECO:0000256" key="9">
    <source>
        <dbReference type="RuleBase" id="RU003691"/>
    </source>
</evidence>
<evidence type="ECO:0000259" key="11">
    <source>
        <dbReference type="Pfam" id="PF02852"/>
    </source>
</evidence>
<dbReference type="Proteomes" id="UP000028681">
    <property type="component" value="Chromosome"/>
</dbReference>
<reference evidence="14 15" key="1">
    <citation type="journal article" date="2012" name="PLoS ONE">
        <title>Edwardsiella comparative phylogenomics reveal the new intra/inter-species taxonomic relationships, virulence evolution and niche adaptation mechanisms.</title>
        <authorList>
            <person name="Yang M."/>
            <person name="Lv Y."/>
            <person name="Xiao J."/>
            <person name="Wu H."/>
            <person name="Zheng H."/>
            <person name="Liu Q."/>
            <person name="Zhang Y."/>
            <person name="Wang Q."/>
        </authorList>
    </citation>
    <scope>NUCLEOTIDE SEQUENCE [LARGE SCALE GENOMIC DNA]</scope>
    <source>
        <strain evidence="15">080813</strain>
    </source>
</reference>
<dbReference type="PROSITE" id="PS00076">
    <property type="entry name" value="PYRIDINE_REDOX_1"/>
    <property type="match status" value="1"/>
</dbReference>
<accession>A0A076LW95</accession>
<dbReference type="Pfam" id="PF07992">
    <property type="entry name" value="Pyr_redox_2"/>
    <property type="match status" value="1"/>
</dbReference>
<dbReference type="FunFam" id="3.30.390.30:FF:000001">
    <property type="entry name" value="Dihydrolipoyl dehydrogenase"/>
    <property type="match status" value="1"/>
</dbReference>
<feature type="transmembrane region" description="Helical" evidence="10">
    <location>
        <begin position="65"/>
        <end position="98"/>
    </location>
</feature>
<dbReference type="PRINTS" id="PR00368">
    <property type="entry name" value="FADPNR"/>
</dbReference>
<comment type="similarity">
    <text evidence="2 9">Belongs to the class-I pyridine nucleotide-disulfide oxidoreductase family.</text>
</comment>
<keyword evidence="14" id="KW-0670">Pyruvate</keyword>
<keyword evidence="6 9" id="KW-0560">Oxidoreductase</keyword>
<dbReference type="InterPro" id="IPR023753">
    <property type="entry name" value="FAD/NAD-binding_dom"/>
</dbReference>
<feature type="domain" description="VTT" evidence="13">
    <location>
        <begin position="88"/>
        <end position="201"/>
    </location>
</feature>
<comment type="cofactor">
    <cofactor evidence="1">
        <name>FAD</name>
        <dbReference type="ChEBI" id="CHEBI:57692"/>
    </cofactor>
</comment>
<dbReference type="HOGENOM" id="CLU_016755_1_0_6"/>
<keyword evidence="7" id="KW-1015">Disulfide bond</keyword>
<keyword evidence="10" id="KW-1133">Transmembrane helix</keyword>
<dbReference type="GO" id="GO:0005886">
    <property type="term" value="C:plasma membrane"/>
    <property type="evidence" value="ECO:0007669"/>
    <property type="project" value="UniProtKB-ARBA"/>
</dbReference>
<dbReference type="AlphaFoldDB" id="A0A076LW95"/>
<protein>
    <submittedName>
        <fullName evidence="14">Pyruvate/2-oxoglutarate dehydrogenase complex dihydrolipoamide dehydrogenase (E3) component-related enzyme</fullName>
    </submittedName>
</protein>
<dbReference type="InterPro" id="IPR016156">
    <property type="entry name" value="FAD/NAD-linked_Rdtase_dimer_sf"/>
</dbReference>
<dbReference type="InterPro" id="IPR012999">
    <property type="entry name" value="Pyr_OxRdtase_I_AS"/>
</dbReference>
<dbReference type="GO" id="GO:0006979">
    <property type="term" value="P:response to oxidative stress"/>
    <property type="evidence" value="ECO:0007669"/>
    <property type="project" value="UniProtKB-ARBA"/>
</dbReference>
<dbReference type="GO" id="GO:0016668">
    <property type="term" value="F:oxidoreductase activity, acting on a sulfur group of donors, NAD(P) as acceptor"/>
    <property type="evidence" value="ECO:0007669"/>
    <property type="project" value="InterPro"/>
</dbReference>
<evidence type="ECO:0000259" key="13">
    <source>
        <dbReference type="Pfam" id="PF09335"/>
    </source>
</evidence>
<dbReference type="Pfam" id="PF02852">
    <property type="entry name" value="Pyr_redox_dim"/>
    <property type="match status" value="1"/>
</dbReference>
<dbReference type="Pfam" id="PF09335">
    <property type="entry name" value="VTT_dom"/>
    <property type="match status" value="1"/>
</dbReference>
<keyword evidence="10" id="KW-0472">Membrane</keyword>
<feature type="transmembrane region" description="Helical" evidence="10">
    <location>
        <begin position="256"/>
        <end position="274"/>
    </location>
</feature>
<evidence type="ECO:0000313" key="14">
    <source>
        <dbReference type="EMBL" id="AIJ09759.1"/>
    </source>
</evidence>
<feature type="domain" description="FAD/NAD(P)-binding" evidence="12">
    <location>
        <begin position="256"/>
        <end position="578"/>
    </location>
</feature>
<gene>
    <name evidence="14" type="ORF">ETEE_3337</name>
</gene>
<dbReference type="InterPro" id="IPR004099">
    <property type="entry name" value="Pyr_nucl-diS_OxRdtase_dimer"/>
</dbReference>
<evidence type="ECO:0000256" key="1">
    <source>
        <dbReference type="ARBA" id="ARBA00001974"/>
    </source>
</evidence>
<dbReference type="SUPFAM" id="SSF55424">
    <property type="entry name" value="FAD/NAD-linked reductases, dimerisation (C-terminal) domain"/>
    <property type="match status" value="1"/>
</dbReference>
<dbReference type="PRINTS" id="PR00411">
    <property type="entry name" value="PNDRDTASEI"/>
</dbReference>
<evidence type="ECO:0000259" key="12">
    <source>
        <dbReference type="Pfam" id="PF07992"/>
    </source>
</evidence>
<evidence type="ECO:0000256" key="5">
    <source>
        <dbReference type="ARBA" id="ARBA00022857"/>
    </source>
</evidence>
<evidence type="ECO:0000256" key="3">
    <source>
        <dbReference type="ARBA" id="ARBA00022630"/>
    </source>
</evidence>
<evidence type="ECO:0000256" key="7">
    <source>
        <dbReference type="ARBA" id="ARBA00023157"/>
    </source>
</evidence>
<feature type="transmembrane region" description="Helical" evidence="10">
    <location>
        <begin position="150"/>
        <end position="173"/>
    </location>
</feature>
<keyword evidence="4 9" id="KW-0274">FAD</keyword>
<keyword evidence="8 9" id="KW-0676">Redox-active center</keyword>
<evidence type="ECO:0000256" key="8">
    <source>
        <dbReference type="ARBA" id="ARBA00023284"/>
    </source>
</evidence>
<evidence type="ECO:0000256" key="2">
    <source>
        <dbReference type="ARBA" id="ARBA00007532"/>
    </source>
</evidence>
<keyword evidence="3 9" id="KW-0285">Flavoprotein</keyword>
<proteinExistence type="inferred from homology"/>
<dbReference type="KEGG" id="ete:ETEE_3337"/>
<organism evidence="14 15">
    <name type="scientific">Edwardsiella anguillarum ET080813</name>
    <dbReference type="NCBI Taxonomy" id="667120"/>
    <lineage>
        <taxon>Bacteria</taxon>
        <taxon>Pseudomonadati</taxon>
        <taxon>Pseudomonadota</taxon>
        <taxon>Gammaproteobacteria</taxon>
        <taxon>Enterobacterales</taxon>
        <taxon>Hafniaceae</taxon>
        <taxon>Edwardsiella</taxon>
    </lineage>
</organism>
<feature type="transmembrane region" description="Helical" evidence="10">
    <location>
        <begin position="105"/>
        <end position="126"/>
    </location>
</feature>
<evidence type="ECO:0000313" key="15">
    <source>
        <dbReference type="Proteomes" id="UP000028681"/>
    </source>
</evidence>
<evidence type="ECO:0000256" key="10">
    <source>
        <dbReference type="SAM" id="Phobius"/>
    </source>
</evidence>
<dbReference type="Gene3D" id="3.50.50.60">
    <property type="entry name" value="FAD/NAD(P)-binding domain"/>
    <property type="match status" value="2"/>
</dbReference>
<dbReference type="PANTHER" id="PTHR43014:SF2">
    <property type="entry name" value="MERCURIC REDUCTASE"/>
    <property type="match status" value="1"/>
</dbReference>
<feature type="transmembrane region" description="Helical" evidence="10">
    <location>
        <begin position="209"/>
        <end position="235"/>
    </location>
</feature>
<dbReference type="InterPro" id="IPR032816">
    <property type="entry name" value="VTT_dom"/>
</dbReference>
<keyword evidence="5" id="KW-0521">NADP</keyword>
<evidence type="ECO:0000256" key="6">
    <source>
        <dbReference type="ARBA" id="ARBA00023002"/>
    </source>
</evidence>
<name>A0A076LW95_9GAMM</name>
<dbReference type="InterPro" id="IPR036188">
    <property type="entry name" value="FAD/NAD-bd_sf"/>
</dbReference>
<dbReference type="GO" id="GO:0050660">
    <property type="term" value="F:flavin adenine dinucleotide binding"/>
    <property type="evidence" value="ECO:0007669"/>
    <property type="project" value="UniProtKB-ARBA"/>
</dbReference>